<dbReference type="EMBL" id="MLYV02000122">
    <property type="protein sequence ID" value="PSS35503.1"/>
    <property type="molecule type" value="Genomic_DNA"/>
</dbReference>
<name>A0A2R6RZP9_9APHY</name>
<keyword evidence="1" id="KW-1133">Transmembrane helix</keyword>
<accession>A0A2R6RZP9</accession>
<dbReference type="Proteomes" id="UP000186601">
    <property type="component" value="Unassembled WGS sequence"/>
</dbReference>
<organism evidence="2 3">
    <name type="scientific">Hermanssonia centrifuga</name>
    <dbReference type="NCBI Taxonomy" id="98765"/>
    <lineage>
        <taxon>Eukaryota</taxon>
        <taxon>Fungi</taxon>
        <taxon>Dikarya</taxon>
        <taxon>Basidiomycota</taxon>
        <taxon>Agaricomycotina</taxon>
        <taxon>Agaricomycetes</taxon>
        <taxon>Polyporales</taxon>
        <taxon>Meruliaceae</taxon>
        <taxon>Hermanssonia</taxon>
    </lineage>
</organism>
<evidence type="ECO:0000313" key="2">
    <source>
        <dbReference type="EMBL" id="PSS35503.1"/>
    </source>
</evidence>
<proteinExistence type="predicted"/>
<feature type="transmembrane region" description="Helical" evidence="1">
    <location>
        <begin position="92"/>
        <end position="114"/>
    </location>
</feature>
<keyword evidence="1" id="KW-0472">Membrane</keyword>
<feature type="transmembrane region" description="Helical" evidence="1">
    <location>
        <begin position="61"/>
        <end position="85"/>
    </location>
</feature>
<feature type="transmembrane region" description="Helical" evidence="1">
    <location>
        <begin position="126"/>
        <end position="150"/>
    </location>
</feature>
<evidence type="ECO:0000313" key="3">
    <source>
        <dbReference type="Proteomes" id="UP000186601"/>
    </source>
</evidence>
<sequence length="268" mass="28703">MSAVPTIASEPQLDAKIAATSEMHGPHVAMKMALAKLLAEQIQRDAAPPANNRKVELTAWATAYTTIFICMSCFLGCILAVLFALRSITITLVGFAFLAGFDYITVGLPDFFTINHSYRVHWGTAAIGAGLLGCICGPVVTLCIGGIAFVKRARGKLDEASKGEHTKMKSIFNAVVKSGCSFLFDTALGALMYPVGSFAIEWYLGTAREENLFMATPGRCIAIGVLGIEVPIIISSLWKLVKGKKGGEIQSPADDPTEDLEKQPLLFV</sequence>
<gene>
    <name evidence="2" type="ORF">PHLCEN_2v1528</name>
</gene>
<feature type="transmembrane region" description="Helical" evidence="1">
    <location>
        <begin position="221"/>
        <end position="241"/>
    </location>
</feature>
<protein>
    <submittedName>
        <fullName evidence="2">Uncharacterized protein</fullName>
    </submittedName>
</protein>
<keyword evidence="1" id="KW-0812">Transmembrane</keyword>
<evidence type="ECO:0000256" key="1">
    <source>
        <dbReference type="SAM" id="Phobius"/>
    </source>
</evidence>
<dbReference type="AlphaFoldDB" id="A0A2R6RZP9"/>
<keyword evidence="3" id="KW-1185">Reference proteome</keyword>
<feature type="transmembrane region" description="Helical" evidence="1">
    <location>
        <begin position="171"/>
        <end position="193"/>
    </location>
</feature>
<comment type="caution">
    <text evidence="2">The sequence shown here is derived from an EMBL/GenBank/DDBJ whole genome shotgun (WGS) entry which is preliminary data.</text>
</comment>
<reference evidence="2 3" key="1">
    <citation type="submission" date="2018-02" db="EMBL/GenBank/DDBJ databases">
        <title>Genome sequence of the basidiomycete white-rot fungus Phlebia centrifuga.</title>
        <authorList>
            <person name="Granchi Z."/>
            <person name="Peng M."/>
            <person name="de Vries R.P."/>
            <person name="Hilden K."/>
            <person name="Makela M.R."/>
            <person name="Grigoriev I."/>
            <person name="Riley R."/>
        </authorList>
    </citation>
    <scope>NUCLEOTIDE SEQUENCE [LARGE SCALE GENOMIC DNA]</scope>
    <source>
        <strain evidence="2 3">FBCC195</strain>
    </source>
</reference>